<accession>A0A3S1A9I4</accession>
<organism evidence="2 3">
    <name type="scientific">Elysia chlorotica</name>
    <name type="common">Eastern emerald elysia</name>
    <name type="synonym">Sea slug</name>
    <dbReference type="NCBI Taxonomy" id="188477"/>
    <lineage>
        <taxon>Eukaryota</taxon>
        <taxon>Metazoa</taxon>
        <taxon>Spiralia</taxon>
        <taxon>Lophotrochozoa</taxon>
        <taxon>Mollusca</taxon>
        <taxon>Gastropoda</taxon>
        <taxon>Heterobranchia</taxon>
        <taxon>Euthyneura</taxon>
        <taxon>Panpulmonata</taxon>
        <taxon>Sacoglossa</taxon>
        <taxon>Placobranchoidea</taxon>
        <taxon>Plakobranchidae</taxon>
        <taxon>Elysia</taxon>
    </lineage>
</organism>
<dbReference type="AlphaFoldDB" id="A0A3S1A9I4"/>
<feature type="region of interest" description="Disordered" evidence="1">
    <location>
        <begin position="1"/>
        <end position="21"/>
    </location>
</feature>
<reference evidence="2 3" key="1">
    <citation type="submission" date="2019-01" db="EMBL/GenBank/DDBJ databases">
        <title>A draft genome assembly of the solar-powered sea slug Elysia chlorotica.</title>
        <authorList>
            <person name="Cai H."/>
            <person name="Li Q."/>
            <person name="Fang X."/>
            <person name="Li J."/>
            <person name="Curtis N.E."/>
            <person name="Altenburger A."/>
            <person name="Shibata T."/>
            <person name="Feng M."/>
            <person name="Maeda T."/>
            <person name="Schwartz J.A."/>
            <person name="Shigenobu S."/>
            <person name="Lundholm N."/>
            <person name="Nishiyama T."/>
            <person name="Yang H."/>
            <person name="Hasebe M."/>
            <person name="Li S."/>
            <person name="Pierce S.K."/>
            <person name="Wang J."/>
        </authorList>
    </citation>
    <scope>NUCLEOTIDE SEQUENCE [LARGE SCALE GENOMIC DNA]</scope>
    <source>
        <strain evidence="2">EC2010</strain>
        <tissue evidence="2">Whole organism of an adult</tissue>
    </source>
</reference>
<proteinExistence type="predicted"/>
<feature type="region of interest" description="Disordered" evidence="1">
    <location>
        <begin position="134"/>
        <end position="155"/>
    </location>
</feature>
<protein>
    <submittedName>
        <fullName evidence="2">Uncharacterized protein</fullName>
    </submittedName>
</protein>
<comment type="caution">
    <text evidence="2">The sequence shown here is derived from an EMBL/GenBank/DDBJ whole genome shotgun (WGS) entry which is preliminary data.</text>
</comment>
<dbReference type="OrthoDB" id="8964251at2759"/>
<dbReference type="STRING" id="188477.A0A3S1A9I4"/>
<evidence type="ECO:0000313" key="2">
    <source>
        <dbReference type="EMBL" id="RUS86099.1"/>
    </source>
</evidence>
<dbReference type="Gene3D" id="1.20.5.340">
    <property type="match status" value="1"/>
</dbReference>
<gene>
    <name evidence="2" type="ORF">EGW08_006119</name>
</gene>
<keyword evidence="3" id="KW-1185">Reference proteome</keyword>
<feature type="compositionally biased region" description="Low complexity" evidence="1">
    <location>
        <begin position="214"/>
        <end position="225"/>
    </location>
</feature>
<feature type="region of interest" description="Disordered" evidence="1">
    <location>
        <begin position="201"/>
        <end position="248"/>
    </location>
</feature>
<evidence type="ECO:0000313" key="3">
    <source>
        <dbReference type="Proteomes" id="UP000271974"/>
    </source>
</evidence>
<feature type="compositionally biased region" description="Basic and acidic residues" evidence="1">
    <location>
        <begin position="227"/>
        <end position="236"/>
    </location>
</feature>
<sequence length="248" mass="29190">MVTQAEQNVAVHAQESSQERNIQKLIEEHTKDYAEQLEEQQGVAERLKKEVKKRKESETQLQVELEDTREELNKKERMVVKLRASKTRLEGEVDDLEKKLEKISAARSQKAGEFEKQQELDDMRRKCRALEDQLSRQLAAEKPYEQKENQTKTEDAIRWEESKKWQRTIEKMKNKIKDKEAEISNLNATINRLKALLERSNREKEIQHRPLQKSSAHSLSAAPSSGRLDHEREDLRATIYRQQEEGMD</sequence>
<dbReference type="EMBL" id="RQTK01000150">
    <property type="protein sequence ID" value="RUS86099.1"/>
    <property type="molecule type" value="Genomic_DNA"/>
</dbReference>
<name>A0A3S1A9I4_ELYCH</name>
<feature type="compositionally biased region" description="Basic and acidic residues" evidence="1">
    <location>
        <begin position="142"/>
        <end position="155"/>
    </location>
</feature>
<evidence type="ECO:0000256" key="1">
    <source>
        <dbReference type="SAM" id="MobiDB-lite"/>
    </source>
</evidence>
<dbReference type="Proteomes" id="UP000271974">
    <property type="component" value="Unassembled WGS sequence"/>
</dbReference>